<gene>
    <name evidence="2" type="ORF">NCGR_LOCUS66432</name>
</gene>
<dbReference type="Proteomes" id="UP000604825">
    <property type="component" value="Unassembled WGS sequence"/>
</dbReference>
<proteinExistence type="predicted"/>
<accession>A0A811SLW8</accession>
<name>A0A811SLW8_9POAL</name>
<keyword evidence="3" id="KW-1185">Reference proteome</keyword>
<reference evidence="2" key="1">
    <citation type="submission" date="2020-10" db="EMBL/GenBank/DDBJ databases">
        <authorList>
            <person name="Han B."/>
            <person name="Lu T."/>
            <person name="Zhao Q."/>
            <person name="Huang X."/>
            <person name="Zhao Y."/>
        </authorList>
    </citation>
    <scope>NUCLEOTIDE SEQUENCE</scope>
</reference>
<organism evidence="2 3">
    <name type="scientific">Miscanthus lutarioriparius</name>
    <dbReference type="NCBI Taxonomy" id="422564"/>
    <lineage>
        <taxon>Eukaryota</taxon>
        <taxon>Viridiplantae</taxon>
        <taxon>Streptophyta</taxon>
        <taxon>Embryophyta</taxon>
        <taxon>Tracheophyta</taxon>
        <taxon>Spermatophyta</taxon>
        <taxon>Magnoliopsida</taxon>
        <taxon>Liliopsida</taxon>
        <taxon>Poales</taxon>
        <taxon>Poaceae</taxon>
        <taxon>PACMAD clade</taxon>
        <taxon>Panicoideae</taxon>
        <taxon>Andropogonodae</taxon>
        <taxon>Andropogoneae</taxon>
        <taxon>Saccharinae</taxon>
        <taxon>Miscanthus</taxon>
    </lineage>
</organism>
<sequence length="67" mass="7079">MAAAGSSARVRRTRTGELPLVSGEGEAEAEVDAGVGEVNRYGRKAGRSLASWERPRPVFPARLAKGL</sequence>
<evidence type="ECO:0000256" key="1">
    <source>
        <dbReference type="SAM" id="MobiDB-lite"/>
    </source>
</evidence>
<protein>
    <submittedName>
        <fullName evidence="2">Uncharacterized protein</fullName>
    </submittedName>
</protein>
<dbReference type="EMBL" id="CAJGYO010000461">
    <property type="protein sequence ID" value="CAD6342334.1"/>
    <property type="molecule type" value="Genomic_DNA"/>
</dbReference>
<evidence type="ECO:0000313" key="3">
    <source>
        <dbReference type="Proteomes" id="UP000604825"/>
    </source>
</evidence>
<comment type="caution">
    <text evidence="2">The sequence shown here is derived from an EMBL/GenBank/DDBJ whole genome shotgun (WGS) entry which is preliminary data.</text>
</comment>
<feature type="region of interest" description="Disordered" evidence="1">
    <location>
        <begin position="1"/>
        <end position="29"/>
    </location>
</feature>
<dbReference type="AlphaFoldDB" id="A0A811SLW8"/>
<evidence type="ECO:0000313" key="2">
    <source>
        <dbReference type="EMBL" id="CAD6342334.1"/>
    </source>
</evidence>